<comment type="caution">
    <text evidence="6">The sequence shown here is derived from an EMBL/GenBank/DDBJ whole genome shotgun (WGS) entry which is preliminary data.</text>
</comment>
<evidence type="ECO:0000313" key="7">
    <source>
        <dbReference type="Proteomes" id="UP000015453"/>
    </source>
</evidence>
<feature type="non-terminal residue" evidence="6">
    <location>
        <position position="1"/>
    </location>
</feature>
<proteinExistence type="predicted"/>
<protein>
    <recommendedName>
        <fullName evidence="5">Glycosyltransferase 61 catalytic domain-containing protein</fullName>
    </recommendedName>
</protein>
<evidence type="ECO:0000259" key="5">
    <source>
        <dbReference type="Pfam" id="PF04577"/>
    </source>
</evidence>
<dbReference type="InterPro" id="IPR049625">
    <property type="entry name" value="Glyco_transf_61_cat"/>
</dbReference>
<dbReference type="EMBL" id="AUSU01008253">
    <property type="protein sequence ID" value="EPS59574.1"/>
    <property type="molecule type" value="Genomic_DNA"/>
</dbReference>
<keyword evidence="4" id="KW-0325">Glycoprotein</keyword>
<evidence type="ECO:0000256" key="3">
    <source>
        <dbReference type="ARBA" id="ARBA00022679"/>
    </source>
</evidence>
<dbReference type="GO" id="GO:0000139">
    <property type="term" value="C:Golgi membrane"/>
    <property type="evidence" value="ECO:0007669"/>
    <property type="project" value="UniProtKB-SubCell"/>
</dbReference>
<feature type="domain" description="Glycosyltransferase 61 catalytic" evidence="5">
    <location>
        <begin position="95"/>
        <end position="278"/>
    </location>
</feature>
<evidence type="ECO:0000256" key="2">
    <source>
        <dbReference type="ARBA" id="ARBA00022676"/>
    </source>
</evidence>
<keyword evidence="7" id="KW-1185">Reference proteome</keyword>
<reference evidence="6 7" key="1">
    <citation type="journal article" date="2013" name="BMC Genomics">
        <title>The miniature genome of a carnivorous plant Genlisea aurea contains a low number of genes and short non-coding sequences.</title>
        <authorList>
            <person name="Leushkin E.V."/>
            <person name="Sutormin R.A."/>
            <person name="Nabieva E.R."/>
            <person name="Penin A.A."/>
            <person name="Kondrashov A.S."/>
            <person name="Logacheva M.D."/>
        </authorList>
    </citation>
    <scope>NUCLEOTIDE SEQUENCE [LARGE SCALE GENOMIC DNA]</scope>
</reference>
<evidence type="ECO:0000313" key="6">
    <source>
        <dbReference type="EMBL" id="EPS59574.1"/>
    </source>
</evidence>
<comment type="subcellular location">
    <subcellularLocation>
        <location evidence="1">Golgi apparatus membrane</location>
        <topology evidence="1">Single-pass type II membrane protein</topology>
    </subcellularLocation>
</comment>
<feature type="non-terminal residue" evidence="6">
    <location>
        <position position="305"/>
    </location>
</feature>
<dbReference type="GO" id="GO:0016763">
    <property type="term" value="F:pentosyltransferase activity"/>
    <property type="evidence" value="ECO:0007669"/>
    <property type="project" value="UniProtKB-ARBA"/>
</dbReference>
<accession>S8BYU2</accession>
<keyword evidence="2" id="KW-0328">Glycosyltransferase</keyword>
<dbReference type="AlphaFoldDB" id="S8BYU2"/>
<gene>
    <name evidence="6" type="ORF">M569_15231</name>
</gene>
<dbReference type="PANTHER" id="PTHR20961">
    <property type="entry name" value="GLYCOSYLTRANSFERASE"/>
    <property type="match status" value="1"/>
</dbReference>
<evidence type="ECO:0000256" key="4">
    <source>
        <dbReference type="ARBA" id="ARBA00023180"/>
    </source>
</evidence>
<dbReference type="OrthoDB" id="529273at2759"/>
<organism evidence="6 7">
    <name type="scientific">Genlisea aurea</name>
    <dbReference type="NCBI Taxonomy" id="192259"/>
    <lineage>
        <taxon>Eukaryota</taxon>
        <taxon>Viridiplantae</taxon>
        <taxon>Streptophyta</taxon>
        <taxon>Embryophyta</taxon>
        <taxon>Tracheophyta</taxon>
        <taxon>Spermatophyta</taxon>
        <taxon>Magnoliopsida</taxon>
        <taxon>eudicotyledons</taxon>
        <taxon>Gunneridae</taxon>
        <taxon>Pentapetalae</taxon>
        <taxon>asterids</taxon>
        <taxon>lamiids</taxon>
        <taxon>Lamiales</taxon>
        <taxon>Lentibulariaceae</taxon>
        <taxon>Genlisea</taxon>
    </lineage>
</organism>
<name>S8BYU2_9LAMI</name>
<evidence type="ECO:0000256" key="1">
    <source>
        <dbReference type="ARBA" id="ARBA00004323"/>
    </source>
</evidence>
<dbReference type="Proteomes" id="UP000015453">
    <property type="component" value="Unassembled WGS sequence"/>
</dbReference>
<sequence length="305" mass="34901">NPILNNYSNSKSQVYEMIGDIRIHGKSSTIWVASDSKRSWTAKPHARYFDSRAMSSVTEIYITMNNIDLLPKCTQFYHVPAIVFSAGGYSGHAYHGMADVIVPLYFTAREFNGSVMLHSLDTPAWWISRYKQIFQKLSNYDTIDLGNIREVQCFSRVIIGLDADHNELRASPKHFTNHTMTDFTSFIRNTYTLHRHKVEKQRGPHRLLIVSRKKSRQLLNEEEMAETCKRIGFEVETSEIEGNFNSVARYINSFDVLVGVHGAALTNMIFLPENALVIQIIPYGMKGMSTFTFGPPAKEMNLRYL</sequence>
<dbReference type="Pfam" id="PF04577">
    <property type="entry name" value="Glyco_transf_61"/>
    <property type="match status" value="1"/>
</dbReference>
<keyword evidence="3" id="KW-0808">Transferase</keyword>
<dbReference type="InterPro" id="IPR007657">
    <property type="entry name" value="Glycosyltransferase_61"/>
</dbReference>
<dbReference type="PANTHER" id="PTHR20961:SF5">
    <property type="entry name" value="GLYCOSYLTRANSFERASE-RELATED"/>
    <property type="match status" value="1"/>
</dbReference>